<dbReference type="Gene3D" id="3.40.50.1000">
    <property type="entry name" value="HAD superfamily/HAD-like"/>
    <property type="match status" value="1"/>
</dbReference>
<dbReference type="InterPro" id="IPR023214">
    <property type="entry name" value="HAD_sf"/>
</dbReference>
<dbReference type="Proteomes" id="UP000003806">
    <property type="component" value="Chromosome"/>
</dbReference>
<name>H0ULF3_9BACT</name>
<accession>H0ULF3</accession>
<dbReference type="InterPro" id="IPR036412">
    <property type="entry name" value="HAD-like_sf"/>
</dbReference>
<dbReference type="eggNOG" id="COG0546">
    <property type="taxonomic scope" value="Bacteria"/>
</dbReference>
<dbReference type="Gene3D" id="1.10.150.240">
    <property type="entry name" value="Putative phosphatase, domain 2"/>
    <property type="match status" value="1"/>
</dbReference>
<dbReference type="STRING" id="885272.JonanDRAFT_1146"/>
<dbReference type="AlphaFoldDB" id="H0ULF3"/>
<organism evidence="1 2">
    <name type="scientific">Jonquetella anthropi DSM 22815</name>
    <dbReference type="NCBI Taxonomy" id="885272"/>
    <lineage>
        <taxon>Bacteria</taxon>
        <taxon>Thermotogati</taxon>
        <taxon>Synergistota</taxon>
        <taxon>Synergistia</taxon>
        <taxon>Synergistales</taxon>
        <taxon>Dethiosulfovibrionaceae</taxon>
        <taxon>Jonquetella</taxon>
    </lineage>
</organism>
<dbReference type="SFLD" id="SFLDG01129">
    <property type="entry name" value="C1.5:_HAD__Beta-PGM__Phosphata"/>
    <property type="match status" value="1"/>
</dbReference>
<evidence type="ECO:0000313" key="2">
    <source>
        <dbReference type="Proteomes" id="UP000003806"/>
    </source>
</evidence>
<dbReference type="SUPFAM" id="SSF56784">
    <property type="entry name" value="HAD-like"/>
    <property type="match status" value="1"/>
</dbReference>
<dbReference type="Pfam" id="PF13419">
    <property type="entry name" value="HAD_2"/>
    <property type="match status" value="1"/>
</dbReference>
<gene>
    <name evidence="1" type="ORF">JonanDRAFT_1146</name>
</gene>
<sequence length="229" mass="23787">MGYNSKSEAASLIVKGCVGVIEAVAFDFDLTLVDSSQGIWATICALADELGLRKPSLDEVKATIGYSLKDAMAGFWGRLGDGWVERYREIFAAQHYQGVVPLPGVIETLKTLKSRGIGVAVATNRLSPDDVVNASGVGAVCSVIVGIRTLPSKPSGAIISEAFRLLGVDPQSSAYVGDTDIDMIAAANAGCMPIGVTTGNHSAADLQKAGARHVLSSVVELPDLLAGLE</sequence>
<dbReference type="InterPro" id="IPR050155">
    <property type="entry name" value="HAD-like_hydrolase_sf"/>
</dbReference>
<dbReference type="InterPro" id="IPR041492">
    <property type="entry name" value="HAD_2"/>
</dbReference>
<proteinExistence type="predicted"/>
<reference evidence="1 2" key="1">
    <citation type="submission" date="2011-11" db="EMBL/GenBank/DDBJ databases">
        <title>The Noncontiguous Finished genome of Jonquetella anthropi DSM 22815.</title>
        <authorList>
            <consortium name="US DOE Joint Genome Institute (JGI-PGF)"/>
            <person name="Lucas S."/>
            <person name="Copeland A."/>
            <person name="Lapidus A."/>
            <person name="Glavina del Rio T."/>
            <person name="Dalin E."/>
            <person name="Tice H."/>
            <person name="Bruce D."/>
            <person name="Goodwin L."/>
            <person name="Pitluck S."/>
            <person name="Peters L."/>
            <person name="Mikhailova N."/>
            <person name="Held B."/>
            <person name="Kyrpides N."/>
            <person name="Mavromatis K."/>
            <person name="Ivanova N."/>
            <person name="Markowitz V."/>
            <person name="Cheng J.-F."/>
            <person name="Hugenholtz P."/>
            <person name="Woyke T."/>
            <person name="Wu D."/>
            <person name="Gronow S."/>
            <person name="Wellnitz S."/>
            <person name="Brambilla E."/>
            <person name="Klenk H.-P."/>
            <person name="Eisen J.A."/>
        </authorList>
    </citation>
    <scope>NUCLEOTIDE SEQUENCE [LARGE SCALE GENOMIC DNA]</scope>
    <source>
        <strain evidence="1 2">DSM 22815</strain>
    </source>
</reference>
<dbReference type="SFLD" id="SFLDS00003">
    <property type="entry name" value="Haloacid_Dehalogenase"/>
    <property type="match status" value="1"/>
</dbReference>
<dbReference type="GO" id="GO:0008967">
    <property type="term" value="F:phosphoglycolate phosphatase activity"/>
    <property type="evidence" value="ECO:0007669"/>
    <property type="project" value="TreeGrafter"/>
</dbReference>
<protein>
    <submittedName>
        <fullName evidence="1">Putative phosphatase</fullName>
    </submittedName>
</protein>
<dbReference type="HOGENOM" id="CLU_045011_19_3_0"/>
<dbReference type="GO" id="GO:0006281">
    <property type="term" value="P:DNA repair"/>
    <property type="evidence" value="ECO:0007669"/>
    <property type="project" value="TreeGrafter"/>
</dbReference>
<dbReference type="EMBL" id="CM001376">
    <property type="protein sequence ID" value="EHM13512.1"/>
    <property type="molecule type" value="Genomic_DNA"/>
</dbReference>
<dbReference type="GO" id="GO:0005829">
    <property type="term" value="C:cytosol"/>
    <property type="evidence" value="ECO:0007669"/>
    <property type="project" value="TreeGrafter"/>
</dbReference>
<dbReference type="PANTHER" id="PTHR43434:SF24">
    <property type="entry name" value="HYDROLASE-RELATED"/>
    <property type="match status" value="1"/>
</dbReference>
<keyword evidence="2" id="KW-1185">Reference proteome</keyword>
<dbReference type="InterPro" id="IPR023198">
    <property type="entry name" value="PGP-like_dom2"/>
</dbReference>
<evidence type="ECO:0000313" key="1">
    <source>
        <dbReference type="EMBL" id="EHM13512.1"/>
    </source>
</evidence>
<dbReference type="OrthoDB" id="9807630at2"/>
<dbReference type="PANTHER" id="PTHR43434">
    <property type="entry name" value="PHOSPHOGLYCOLATE PHOSPHATASE"/>
    <property type="match status" value="1"/>
</dbReference>